<dbReference type="OrthoDB" id="9803764at2"/>
<evidence type="ECO:0000259" key="4">
    <source>
        <dbReference type="PROSITE" id="PS01124"/>
    </source>
</evidence>
<dbReference type="Pfam" id="PF12833">
    <property type="entry name" value="HTH_18"/>
    <property type="match status" value="1"/>
</dbReference>
<dbReference type="PROSITE" id="PS01124">
    <property type="entry name" value="HTH_ARAC_FAMILY_2"/>
    <property type="match status" value="1"/>
</dbReference>
<dbReference type="InterPro" id="IPR018060">
    <property type="entry name" value="HTH_AraC"/>
</dbReference>
<dbReference type="RefSeq" id="WP_130599331.1">
    <property type="nucleotide sequence ID" value="NZ_CP036200.1"/>
</dbReference>
<dbReference type="PANTHER" id="PTHR43130">
    <property type="entry name" value="ARAC-FAMILY TRANSCRIPTIONAL REGULATOR"/>
    <property type="match status" value="1"/>
</dbReference>
<accession>A0A411PGX1</accession>
<dbReference type="PANTHER" id="PTHR43130:SF3">
    <property type="entry name" value="HTH-TYPE TRANSCRIPTIONAL REGULATOR RV1931C"/>
    <property type="match status" value="1"/>
</dbReference>
<dbReference type="PROSITE" id="PS00041">
    <property type="entry name" value="HTH_ARAC_FAMILY_1"/>
    <property type="match status" value="1"/>
</dbReference>
<name>A0A411PGX1_9GAMM</name>
<evidence type="ECO:0000313" key="5">
    <source>
        <dbReference type="EMBL" id="QBF82821.1"/>
    </source>
</evidence>
<dbReference type="CDD" id="cd03137">
    <property type="entry name" value="GATase1_AraC_1"/>
    <property type="match status" value="1"/>
</dbReference>
<dbReference type="SMART" id="SM00342">
    <property type="entry name" value="HTH_ARAC"/>
    <property type="match status" value="1"/>
</dbReference>
<dbReference type="InterPro" id="IPR029062">
    <property type="entry name" value="Class_I_gatase-like"/>
</dbReference>
<dbReference type="InterPro" id="IPR002818">
    <property type="entry name" value="DJ-1/PfpI"/>
</dbReference>
<sequence length="325" mass="35068">MPLPLDVAIVAFDNISPFHLAVPCLVFNDAFVSPNPADKPFNVTVCAEQNGSLTSSSPIGLNIASDLSCLESADIIIFPSWHDVAQAPSAKLIDALKQANLRGATIVGLCLGAFVLGYAGLLEDKAATTHWAYADKFAELFPNALLDADPLFIESGNILTSAGTAAALDCCLHLVRHFLGNATATQISRLIVAPPYRSGGQKQFIPTPVPQTKGSQANIQRVLDEILGDLQQDYNVDSVAQACAMSRRSFTRHFKALTGDSFNHWLISQRLNYSQQLLEQGGLSIARVAELAGFNNESVYRKHFKAAYAIAPKQWQYAFAGQSST</sequence>
<keyword evidence="3" id="KW-0804">Transcription</keyword>
<dbReference type="Gene3D" id="3.40.50.880">
    <property type="match status" value="1"/>
</dbReference>
<dbReference type="InterPro" id="IPR018062">
    <property type="entry name" value="HTH_AraC-typ_CS"/>
</dbReference>
<proteinExistence type="predicted"/>
<dbReference type="Gene3D" id="1.10.10.60">
    <property type="entry name" value="Homeodomain-like"/>
    <property type="match status" value="1"/>
</dbReference>
<evidence type="ECO:0000256" key="3">
    <source>
        <dbReference type="ARBA" id="ARBA00023163"/>
    </source>
</evidence>
<dbReference type="InterPro" id="IPR009057">
    <property type="entry name" value="Homeodomain-like_sf"/>
</dbReference>
<evidence type="ECO:0000256" key="2">
    <source>
        <dbReference type="ARBA" id="ARBA00023125"/>
    </source>
</evidence>
<keyword evidence="1" id="KW-0805">Transcription regulation</keyword>
<protein>
    <submittedName>
        <fullName evidence="5">Helix-turn-helix domain-containing protein</fullName>
    </submittedName>
</protein>
<gene>
    <name evidence="5" type="ORF">EXU30_09040</name>
</gene>
<dbReference type="KEGG" id="smai:EXU30_09040"/>
<dbReference type="GO" id="GO:0043565">
    <property type="term" value="F:sequence-specific DNA binding"/>
    <property type="evidence" value="ECO:0007669"/>
    <property type="project" value="InterPro"/>
</dbReference>
<evidence type="ECO:0000256" key="1">
    <source>
        <dbReference type="ARBA" id="ARBA00023015"/>
    </source>
</evidence>
<dbReference type="EMBL" id="CP036200">
    <property type="protein sequence ID" value="QBF82821.1"/>
    <property type="molecule type" value="Genomic_DNA"/>
</dbReference>
<dbReference type="SUPFAM" id="SSF46689">
    <property type="entry name" value="Homeodomain-like"/>
    <property type="match status" value="2"/>
</dbReference>
<dbReference type="Proteomes" id="UP000291106">
    <property type="component" value="Chromosome"/>
</dbReference>
<dbReference type="Pfam" id="PF01965">
    <property type="entry name" value="DJ-1_PfpI"/>
    <property type="match status" value="1"/>
</dbReference>
<dbReference type="InterPro" id="IPR052158">
    <property type="entry name" value="INH-QAR"/>
</dbReference>
<organism evidence="5 6">
    <name type="scientific">Shewanella maritima</name>
    <dbReference type="NCBI Taxonomy" id="2520507"/>
    <lineage>
        <taxon>Bacteria</taxon>
        <taxon>Pseudomonadati</taxon>
        <taxon>Pseudomonadota</taxon>
        <taxon>Gammaproteobacteria</taxon>
        <taxon>Alteromonadales</taxon>
        <taxon>Shewanellaceae</taxon>
        <taxon>Shewanella</taxon>
    </lineage>
</organism>
<dbReference type="AlphaFoldDB" id="A0A411PGX1"/>
<keyword evidence="2" id="KW-0238">DNA-binding</keyword>
<dbReference type="SUPFAM" id="SSF52317">
    <property type="entry name" value="Class I glutamine amidotransferase-like"/>
    <property type="match status" value="1"/>
</dbReference>
<keyword evidence="6" id="KW-1185">Reference proteome</keyword>
<reference evidence="5 6" key="1">
    <citation type="submission" date="2019-02" db="EMBL/GenBank/DDBJ databases">
        <title>Shewanella sp. D4-2 isolated from Dokdo Island.</title>
        <authorList>
            <person name="Baek K."/>
        </authorList>
    </citation>
    <scope>NUCLEOTIDE SEQUENCE [LARGE SCALE GENOMIC DNA]</scope>
    <source>
        <strain evidence="5 6">D4-2</strain>
    </source>
</reference>
<feature type="domain" description="HTH araC/xylS-type" evidence="4">
    <location>
        <begin position="220"/>
        <end position="318"/>
    </location>
</feature>
<dbReference type="GO" id="GO:0003700">
    <property type="term" value="F:DNA-binding transcription factor activity"/>
    <property type="evidence" value="ECO:0007669"/>
    <property type="project" value="InterPro"/>
</dbReference>
<evidence type="ECO:0000313" key="6">
    <source>
        <dbReference type="Proteomes" id="UP000291106"/>
    </source>
</evidence>